<dbReference type="Gene3D" id="2.40.33.20">
    <property type="entry name" value="PK beta-barrel domain-like"/>
    <property type="match status" value="1"/>
</dbReference>
<organism evidence="2 3">
    <name type="scientific">Neogemmobacter tilapiae</name>
    <dbReference type="NCBI Taxonomy" id="875041"/>
    <lineage>
        <taxon>Bacteria</taxon>
        <taxon>Pseudomonadati</taxon>
        <taxon>Pseudomonadota</taxon>
        <taxon>Alphaproteobacteria</taxon>
        <taxon>Rhodobacterales</taxon>
        <taxon>Paracoccaceae</taxon>
        <taxon>Neogemmobacter</taxon>
    </lineage>
</organism>
<reference evidence="2" key="2">
    <citation type="submission" date="2020-09" db="EMBL/GenBank/DDBJ databases">
        <authorList>
            <person name="Sun Q."/>
            <person name="Kim S."/>
        </authorList>
    </citation>
    <scope>NUCLEOTIDE SEQUENCE</scope>
    <source>
        <strain evidence="2">KCTC 23310</strain>
    </source>
</reference>
<dbReference type="GO" id="GO:0003824">
    <property type="term" value="F:catalytic activity"/>
    <property type="evidence" value="ECO:0007669"/>
    <property type="project" value="InterPro"/>
</dbReference>
<dbReference type="Pfam" id="PF03473">
    <property type="entry name" value="MOSC"/>
    <property type="match status" value="1"/>
</dbReference>
<evidence type="ECO:0000313" key="3">
    <source>
        <dbReference type="Proteomes" id="UP000638981"/>
    </source>
</evidence>
<dbReference type="EMBL" id="BMYJ01000001">
    <property type="protein sequence ID" value="GHC45182.1"/>
    <property type="molecule type" value="Genomic_DNA"/>
</dbReference>
<dbReference type="SUPFAM" id="SSF50800">
    <property type="entry name" value="PK beta-barrel domain-like"/>
    <property type="match status" value="1"/>
</dbReference>
<dbReference type="GO" id="GO:0030151">
    <property type="term" value="F:molybdenum ion binding"/>
    <property type="evidence" value="ECO:0007669"/>
    <property type="project" value="InterPro"/>
</dbReference>
<dbReference type="AlphaFoldDB" id="A0A918TGJ8"/>
<reference evidence="2" key="1">
    <citation type="journal article" date="2014" name="Int. J. Syst. Evol. Microbiol.">
        <title>Complete genome sequence of Corynebacterium casei LMG S-19264T (=DSM 44701T), isolated from a smear-ripened cheese.</title>
        <authorList>
            <consortium name="US DOE Joint Genome Institute (JGI-PGF)"/>
            <person name="Walter F."/>
            <person name="Albersmeier A."/>
            <person name="Kalinowski J."/>
            <person name="Ruckert C."/>
        </authorList>
    </citation>
    <scope>NUCLEOTIDE SEQUENCE</scope>
    <source>
        <strain evidence="2">KCTC 23310</strain>
    </source>
</reference>
<dbReference type="InterPro" id="IPR005302">
    <property type="entry name" value="MoCF_Sase_C"/>
</dbReference>
<gene>
    <name evidence="2" type="ORF">GCM10007315_03170</name>
</gene>
<protein>
    <recommendedName>
        <fullName evidence="1">MOSC domain-containing protein</fullName>
    </recommendedName>
</protein>
<accession>A0A918TGJ8</accession>
<evidence type="ECO:0000313" key="2">
    <source>
        <dbReference type="EMBL" id="GHC45182.1"/>
    </source>
</evidence>
<dbReference type="InterPro" id="IPR011037">
    <property type="entry name" value="Pyrv_Knase-like_insert_dom_sf"/>
</dbReference>
<dbReference type="GO" id="GO:0030170">
    <property type="term" value="F:pyridoxal phosphate binding"/>
    <property type="evidence" value="ECO:0007669"/>
    <property type="project" value="InterPro"/>
</dbReference>
<evidence type="ECO:0000259" key="1">
    <source>
        <dbReference type="Pfam" id="PF03473"/>
    </source>
</evidence>
<dbReference type="Proteomes" id="UP000638981">
    <property type="component" value="Unassembled WGS sequence"/>
</dbReference>
<comment type="caution">
    <text evidence="2">The sequence shown here is derived from an EMBL/GenBank/DDBJ whole genome shotgun (WGS) entry which is preliminary data.</text>
</comment>
<proteinExistence type="predicted"/>
<keyword evidence="3" id="KW-1185">Reference proteome</keyword>
<name>A0A918TGJ8_9RHOB</name>
<sequence length="184" mass="20733">MITQPTLEELRAAEPMVLAAPKDGGTVEMLCFRPAFNKRDFVESLTLTKAHGVPGERWEKAPWLRLADGRPHPGIQVSILPRRVLDLVWRDRANTPHPGDTFICDLDMTEANLPEGQLLQIGEAVLRVSDVFNDGCVKWKARYGKPAYDWVRAPENRPLRLRGVLCSIESDGIIRNGDRLTVLR</sequence>
<feature type="domain" description="MOSC" evidence="1">
    <location>
        <begin position="108"/>
        <end position="180"/>
    </location>
</feature>